<keyword evidence="3" id="KW-1185">Reference proteome</keyword>
<gene>
    <name evidence="2" type="ORF">EVAR_103361_1</name>
</gene>
<dbReference type="AlphaFoldDB" id="A0A4C1Y6F4"/>
<reference evidence="2 3" key="1">
    <citation type="journal article" date="2019" name="Commun. Biol.">
        <title>The bagworm genome reveals a unique fibroin gene that provides high tensile strength.</title>
        <authorList>
            <person name="Kono N."/>
            <person name="Nakamura H."/>
            <person name="Ohtoshi R."/>
            <person name="Tomita M."/>
            <person name="Numata K."/>
            <person name="Arakawa K."/>
        </authorList>
    </citation>
    <scope>NUCLEOTIDE SEQUENCE [LARGE SCALE GENOMIC DNA]</scope>
</reference>
<evidence type="ECO:0000313" key="3">
    <source>
        <dbReference type="Proteomes" id="UP000299102"/>
    </source>
</evidence>
<evidence type="ECO:0000313" key="2">
    <source>
        <dbReference type="EMBL" id="GBP71476.1"/>
    </source>
</evidence>
<dbReference type="Proteomes" id="UP000299102">
    <property type="component" value="Unassembled WGS sequence"/>
</dbReference>
<evidence type="ECO:0000256" key="1">
    <source>
        <dbReference type="SAM" id="MobiDB-lite"/>
    </source>
</evidence>
<feature type="compositionally biased region" description="Polar residues" evidence="1">
    <location>
        <begin position="34"/>
        <end position="51"/>
    </location>
</feature>
<protein>
    <submittedName>
        <fullName evidence="2">Uncharacterized protein</fullName>
    </submittedName>
</protein>
<proteinExistence type="predicted"/>
<dbReference type="EMBL" id="BGZK01001110">
    <property type="protein sequence ID" value="GBP71476.1"/>
    <property type="molecule type" value="Genomic_DNA"/>
</dbReference>
<feature type="region of interest" description="Disordered" evidence="1">
    <location>
        <begin position="23"/>
        <end position="63"/>
    </location>
</feature>
<comment type="caution">
    <text evidence="2">The sequence shown here is derived from an EMBL/GenBank/DDBJ whole genome shotgun (WGS) entry which is preliminary data.</text>
</comment>
<sequence length="225" mass="25006">MPGSGRHGRRHWEYIIRYPMEDLPEPSGGDNELQAASCSRISPSDDTSTRAPSPAPPMIDKRPCDVLTPSLVTSELAMKRAASEDIMPSQLLHAQSLEPNGSMESLRTIRWEDYGHPSHPTPSSYASLAAQPPTLSITGRSARYFRCNSERHDYIHRPGSTEISVNCGEPSPRLGGGRPAPWSRAERTPFWQGRALYSSLRRTSTLFFGDDFGDNEHWTTGEHSD</sequence>
<accession>A0A4C1Y6F4</accession>
<name>A0A4C1Y6F4_EUMVA</name>
<organism evidence="2 3">
    <name type="scientific">Eumeta variegata</name>
    <name type="common">Bagworm moth</name>
    <name type="synonym">Eumeta japonica</name>
    <dbReference type="NCBI Taxonomy" id="151549"/>
    <lineage>
        <taxon>Eukaryota</taxon>
        <taxon>Metazoa</taxon>
        <taxon>Ecdysozoa</taxon>
        <taxon>Arthropoda</taxon>
        <taxon>Hexapoda</taxon>
        <taxon>Insecta</taxon>
        <taxon>Pterygota</taxon>
        <taxon>Neoptera</taxon>
        <taxon>Endopterygota</taxon>
        <taxon>Lepidoptera</taxon>
        <taxon>Glossata</taxon>
        <taxon>Ditrysia</taxon>
        <taxon>Tineoidea</taxon>
        <taxon>Psychidae</taxon>
        <taxon>Oiketicinae</taxon>
        <taxon>Eumeta</taxon>
    </lineage>
</organism>